<dbReference type="AlphaFoldDB" id="A0A1F5R485"/>
<organism evidence="2 3">
    <name type="scientific">Candidatus Edwardsbacteria bacterium GWF2_54_11</name>
    <dbReference type="NCBI Taxonomy" id="1817851"/>
    <lineage>
        <taxon>Bacteria</taxon>
        <taxon>Candidatus Edwardsiibacteriota</taxon>
    </lineage>
</organism>
<dbReference type="Gene3D" id="2.130.10.10">
    <property type="entry name" value="YVTN repeat-like/Quinoprotein amine dehydrogenase"/>
    <property type="match status" value="1"/>
</dbReference>
<evidence type="ECO:0000313" key="3">
    <source>
        <dbReference type="Proteomes" id="UP000177230"/>
    </source>
</evidence>
<dbReference type="InterPro" id="IPR013784">
    <property type="entry name" value="Carb-bd-like_fold"/>
</dbReference>
<keyword evidence="1" id="KW-0472">Membrane</keyword>
<comment type="caution">
    <text evidence="2">The sequence shown here is derived from an EMBL/GenBank/DDBJ whole genome shotgun (WGS) entry which is preliminary data.</text>
</comment>
<dbReference type="Pfam" id="PF13620">
    <property type="entry name" value="CarboxypepD_reg"/>
    <property type="match status" value="1"/>
</dbReference>
<reference evidence="2 3" key="1">
    <citation type="journal article" date="2016" name="Nat. Commun.">
        <title>Thousands of microbial genomes shed light on interconnected biogeochemical processes in an aquifer system.</title>
        <authorList>
            <person name="Anantharaman K."/>
            <person name="Brown C.T."/>
            <person name="Hug L.A."/>
            <person name="Sharon I."/>
            <person name="Castelle C.J."/>
            <person name="Probst A.J."/>
            <person name="Thomas B.C."/>
            <person name="Singh A."/>
            <person name="Wilkins M.J."/>
            <person name="Karaoz U."/>
            <person name="Brodie E.L."/>
            <person name="Williams K.H."/>
            <person name="Hubbard S.S."/>
            <person name="Banfield J.F."/>
        </authorList>
    </citation>
    <scope>NUCLEOTIDE SEQUENCE [LARGE SCALE GENOMIC DNA]</scope>
</reference>
<dbReference type="SUPFAM" id="SSF49452">
    <property type="entry name" value="Starch-binding domain-like"/>
    <property type="match status" value="1"/>
</dbReference>
<evidence type="ECO:0000256" key="1">
    <source>
        <dbReference type="SAM" id="Phobius"/>
    </source>
</evidence>
<sequence>MKSKKILHFKLACIEVHNLKAFVRSFNSCGPGLFMFVVLLFTGCSCKNPTQPPADKTLIKGTITDSLTGQPLAGTVVSLSTGLSATTDNNGNYRLIGMGGGAFNLVADKPDYRLNNGKANVVANDSATLDLKIYPCQWETVAVPLPAPWDISVTHIKDMCFVNELEGWAVGYSDFMGMNGGFGIIIHTSDGGYTWQMQYGCPNINESITYIDFVDNQYGWTGGIDGIMRTTDGGNSWISIYTYDTGPIDFIDRNIGFLVPVRYVYKTINGGDAITYVGGIPMDTSLDESVRKIKYLNLNTCWARTTRELFKSVDGGISWILALNAFPPIFYNLDWPTVALECLYPGYVWVEGKFSRDNGATWVTQTSDAYGALSDASFADPAYGWMSGFTFMIHTVDSGKTWVKLDFPDYQITTVQFLSPRMGWAFASYSGTSKKILIYK</sequence>
<keyword evidence="1" id="KW-0812">Transmembrane</keyword>
<gene>
    <name evidence="2" type="ORF">A2024_05190</name>
</gene>
<dbReference type="Gene3D" id="2.60.40.1120">
    <property type="entry name" value="Carboxypeptidase-like, regulatory domain"/>
    <property type="match status" value="1"/>
</dbReference>
<protein>
    <recommendedName>
        <fullName evidence="4">Photosynthesis system II assembly factor Ycf48/Hcf136-like domain-containing protein</fullName>
    </recommendedName>
</protein>
<dbReference type="GO" id="GO:0030246">
    <property type="term" value="F:carbohydrate binding"/>
    <property type="evidence" value="ECO:0007669"/>
    <property type="project" value="InterPro"/>
</dbReference>
<name>A0A1F5R485_9BACT</name>
<feature type="transmembrane region" description="Helical" evidence="1">
    <location>
        <begin position="21"/>
        <end position="41"/>
    </location>
</feature>
<proteinExistence type="predicted"/>
<evidence type="ECO:0008006" key="4">
    <source>
        <dbReference type="Google" id="ProtNLM"/>
    </source>
</evidence>
<accession>A0A1F5R485</accession>
<dbReference type="SUPFAM" id="SSF110296">
    <property type="entry name" value="Oligoxyloglucan reducing end-specific cellobiohydrolase"/>
    <property type="match status" value="1"/>
</dbReference>
<dbReference type="InterPro" id="IPR015943">
    <property type="entry name" value="WD40/YVTN_repeat-like_dom_sf"/>
</dbReference>
<dbReference type="EMBL" id="MFFM01000044">
    <property type="protein sequence ID" value="OGF09236.1"/>
    <property type="molecule type" value="Genomic_DNA"/>
</dbReference>
<evidence type="ECO:0000313" key="2">
    <source>
        <dbReference type="EMBL" id="OGF09236.1"/>
    </source>
</evidence>
<dbReference type="Proteomes" id="UP000177230">
    <property type="component" value="Unassembled WGS sequence"/>
</dbReference>
<keyword evidence="1" id="KW-1133">Transmembrane helix</keyword>